<sequence>MIVLFIISSLYYVFFIAYIDEPLKMVFKLIPMILVLLIALLSNASNTKFYKLIVLIGLIFCAIGDYTLQWFIIGLTSFLIGHLFYIRAFLSTNEQKTPSAAKILLIIFGLVMAFFILSAIIQTGNYVLAIAVFCYIAVILTMGWTSFRTNSKFAIIGAFLFIISDSVLAINKFVIPVEFSHQLIMSTYYGAQIFIALSIVNYSAFKSKGVQ</sequence>
<evidence type="ECO:0000313" key="8">
    <source>
        <dbReference type="Proteomes" id="UP000030416"/>
    </source>
</evidence>
<dbReference type="AlphaFoldDB" id="A0A0A3I3I6"/>
<comment type="subcellular location">
    <subcellularLocation>
        <location evidence="1">Membrane</location>
        <topology evidence="1">Multi-pass membrane protein</topology>
    </subcellularLocation>
</comment>
<dbReference type="PANTHER" id="PTHR31885:SF6">
    <property type="entry name" value="GH04784P"/>
    <property type="match status" value="1"/>
</dbReference>
<evidence type="ECO:0000256" key="6">
    <source>
        <dbReference type="SAM" id="Phobius"/>
    </source>
</evidence>
<dbReference type="OrthoDB" id="5592477at2"/>
<dbReference type="PANTHER" id="PTHR31885">
    <property type="entry name" value="GH04784P"/>
    <property type="match status" value="1"/>
</dbReference>
<comment type="similarity">
    <text evidence="2">Belongs to the TMEM86 family.</text>
</comment>
<dbReference type="EMBL" id="JPVN01000006">
    <property type="protein sequence ID" value="KGR79351.1"/>
    <property type="molecule type" value="Genomic_DNA"/>
</dbReference>
<comment type="caution">
    <text evidence="7">The sequence shown here is derived from an EMBL/GenBank/DDBJ whole genome shotgun (WGS) entry which is preliminary data.</text>
</comment>
<dbReference type="GO" id="GO:0016020">
    <property type="term" value="C:membrane"/>
    <property type="evidence" value="ECO:0007669"/>
    <property type="project" value="UniProtKB-SubCell"/>
</dbReference>
<accession>A0A0A3I3I6</accession>
<evidence type="ECO:0000256" key="5">
    <source>
        <dbReference type="ARBA" id="ARBA00023136"/>
    </source>
</evidence>
<keyword evidence="5 6" id="KW-0472">Membrane</keyword>
<evidence type="ECO:0000256" key="1">
    <source>
        <dbReference type="ARBA" id="ARBA00004141"/>
    </source>
</evidence>
<name>A0A0A3I3I6_9BACL</name>
<organism evidence="7 8">
    <name type="scientific">Ureibacillus manganicus DSM 26584</name>
    <dbReference type="NCBI Taxonomy" id="1384049"/>
    <lineage>
        <taxon>Bacteria</taxon>
        <taxon>Bacillati</taxon>
        <taxon>Bacillota</taxon>
        <taxon>Bacilli</taxon>
        <taxon>Bacillales</taxon>
        <taxon>Caryophanaceae</taxon>
        <taxon>Ureibacillus</taxon>
    </lineage>
</organism>
<reference evidence="7 8" key="1">
    <citation type="submission" date="2014-02" db="EMBL/GenBank/DDBJ databases">
        <title>Draft genome sequence of Lysinibacillus manganicus DSM 26584T.</title>
        <authorList>
            <person name="Zhang F."/>
            <person name="Wang G."/>
            <person name="Zhang L."/>
        </authorList>
    </citation>
    <scope>NUCLEOTIDE SEQUENCE [LARGE SCALE GENOMIC DNA]</scope>
    <source>
        <strain evidence="7 8">DSM 26584</strain>
    </source>
</reference>
<gene>
    <name evidence="7" type="ORF">CD29_06550</name>
</gene>
<feature type="transmembrane region" description="Helical" evidence="6">
    <location>
        <begin position="187"/>
        <end position="205"/>
    </location>
</feature>
<keyword evidence="4 6" id="KW-1133">Transmembrane helix</keyword>
<dbReference type="STRING" id="1384049.CD29_06550"/>
<dbReference type="InterPro" id="IPR012506">
    <property type="entry name" value="TMEM86B-like"/>
</dbReference>
<dbReference type="Proteomes" id="UP000030416">
    <property type="component" value="Unassembled WGS sequence"/>
</dbReference>
<feature type="transmembrane region" description="Helical" evidence="6">
    <location>
        <begin position="49"/>
        <end position="66"/>
    </location>
</feature>
<evidence type="ECO:0000256" key="4">
    <source>
        <dbReference type="ARBA" id="ARBA00022989"/>
    </source>
</evidence>
<feature type="transmembrane region" description="Helical" evidence="6">
    <location>
        <begin position="127"/>
        <end position="147"/>
    </location>
</feature>
<evidence type="ECO:0000256" key="2">
    <source>
        <dbReference type="ARBA" id="ARBA00007375"/>
    </source>
</evidence>
<feature type="transmembrane region" description="Helical" evidence="6">
    <location>
        <begin position="25"/>
        <end position="42"/>
    </location>
</feature>
<feature type="transmembrane region" description="Helical" evidence="6">
    <location>
        <begin position="102"/>
        <end position="121"/>
    </location>
</feature>
<evidence type="ECO:0000313" key="7">
    <source>
        <dbReference type="EMBL" id="KGR79351.1"/>
    </source>
</evidence>
<evidence type="ECO:0000256" key="3">
    <source>
        <dbReference type="ARBA" id="ARBA00022692"/>
    </source>
</evidence>
<dbReference type="GO" id="GO:0016787">
    <property type="term" value="F:hydrolase activity"/>
    <property type="evidence" value="ECO:0007669"/>
    <property type="project" value="TreeGrafter"/>
</dbReference>
<dbReference type="Pfam" id="PF07947">
    <property type="entry name" value="YhhN"/>
    <property type="match status" value="1"/>
</dbReference>
<protein>
    <submittedName>
        <fullName evidence="7">Membrane protein</fullName>
    </submittedName>
</protein>
<keyword evidence="3 6" id="KW-0812">Transmembrane</keyword>
<proteinExistence type="inferred from homology"/>
<dbReference type="eggNOG" id="COG3714">
    <property type="taxonomic scope" value="Bacteria"/>
</dbReference>
<feature type="transmembrane region" description="Helical" evidence="6">
    <location>
        <begin position="154"/>
        <end position="175"/>
    </location>
</feature>
<keyword evidence="8" id="KW-1185">Reference proteome</keyword>